<feature type="region of interest" description="Disordered" evidence="1">
    <location>
        <begin position="112"/>
        <end position="136"/>
    </location>
</feature>
<protein>
    <submittedName>
        <fullName evidence="2">Uncharacterized protein</fullName>
    </submittedName>
</protein>
<reference evidence="2 3" key="1">
    <citation type="submission" date="2024-04" db="EMBL/GenBank/DDBJ databases">
        <authorList>
            <consortium name="Genoscope - CEA"/>
            <person name="William W."/>
        </authorList>
    </citation>
    <scope>NUCLEOTIDE SEQUENCE [LARGE SCALE GENOMIC DNA]</scope>
</reference>
<comment type="caution">
    <text evidence="2">The sequence shown here is derived from an EMBL/GenBank/DDBJ whole genome shotgun (WGS) entry which is preliminary data.</text>
</comment>
<dbReference type="EMBL" id="CAXITT010000122">
    <property type="protein sequence ID" value="CAL1532675.1"/>
    <property type="molecule type" value="Genomic_DNA"/>
</dbReference>
<evidence type="ECO:0000313" key="3">
    <source>
        <dbReference type="Proteomes" id="UP001497497"/>
    </source>
</evidence>
<dbReference type="SUPFAM" id="SSF49764">
    <property type="entry name" value="HSP20-like chaperones"/>
    <property type="match status" value="1"/>
</dbReference>
<feature type="compositionally biased region" description="Acidic residues" evidence="1">
    <location>
        <begin position="113"/>
        <end position="124"/>
    </location>
</feature>
<organism evidence="2 3">
    <name type="scientific">Lymnaea stagnalis</name>
    <name type="common">Great pond snail</name>
    <name type="synonym">Helix stagnalis</name>
    <dbReference type="NCBI Taxonomy" id="6523"/>
    <lineage>
        <taxon>Eukaryota</taxon>
        <taxon>Metazoa</taxon>
        <taxon>Spiralia</taxon>
        <taxon>Lophotrochozoa</taxon>
        <taxon>Mollusca</taxon>
        <taxon>Gastropoda</taxon>
        <taxon>Heterobranchia</taxon>
        <taxon>Euthyneura</taxon>
        <taxon>Panpulmonata</taxon>
        <taxon>Hygrophila</taxon>
        <taxon>Lymnaeoidea</taxon>
        <taxon>Lymnaeidae</taxon>
        <taxon>Lymnaea</taxon>
    </lineage>
</organism>
<dbReference type="Gene3D" id="2.60.40.790">
    <property type="match status" value="1"/>
</dbReference>
<dbReference type="InterPro" id="IPR008978">
    <property type="entry name" value="HSP20-like_chaperone"/>
</dbReference>
<dbReference type="Proteomes" id="UP001497497">
    <property type="component" value="Unassembled WGS sequence"/>
</dbReference>
<evidence type="ECO:0000256" key="1">
    <source>
        <dbReference type="SAM" id="MobiDB-lite"/>
    </source>
</evidence>
<gene>
    <name evidence="2" type="ORF">GSLYS_00006693001</name>
</gene>
<dbReference type="AlphaFoldDB" id="A0AAV2HH16"/>
<sequence length="136" mass="15548">MEKKPFATIDETSSLTVKVTVLIDDVIVPFFGAKRQPKNGEVDVTFFKWGFDMLAKISDPKGKKKSWRYKIKRLPSEIDIKKSSWQAKTGRIEIILYKLEVIPWIPRLSQGLEQDDSSSEDETVEPGLVQMTLDDS</sequence>
<accession>A0AAV2HH16</accession>
<keyword evidence="3" id="KW-1185">Reference proteome</keyword>
<proteinExistence type="predicted"/>
<evidence type="ECO:0000313" key="2">
    <source>
        <dbReference type="EMBL" id="CAL1532675.1"/>
    </source>
</evidence>
<name>A0AAV2HH16_LYMST</name>